<dbReference type="PANTHER" id="PTHR13362">
    <property type="entry name" value="MITOCHONDRIAL RIBOSOMAL PROTEIN S33"/>
    <property type="match status" value="1"/>
</dbReference>
<reference evidence="8" key="2">
    <citation type="submission" date="2021-04" db="EMBL/GenBank/DDBJ databases">
        <authorList>
            <person name="Podell S."/>
        </authorList>
    </citation>
    <scope>NUCLEOTIDE SEQUENCE</scope>
    <source>
        <strain evidence="8">Hildebrandi</strain>
    </source>
</reference>
<protein>
    <recommendedName>
        <fullName evidence="6">Small ribosomal subunit protein mS33</fullName>
    </recommendedName>
</protein>
<dbReference type="Proteomes" id="UP000693970">
    <property type="component" value="Unassembled WGS sequence"/>
</dbReference>
<evidence type="ECO:0000256" key="5">
    <source>
        <dbReference type="ARBA" id="ARBA00023274"/>
    </source>
</evidence>
<reference evidence="8" key="1">
    <citation type="journal article" date="2021" name="Sci. Rep.">
        <title>Diploid genomic architecture of Nitzschia inconspicua, an elite biomass production diatom.</title>
        <authorList>
            <person name="Oliver A."/>
            <person name="Podell S."/>
            <person name="Pinowska A."/>
            <person name="Traller J.C."/>
            <person name="Smith S.R."/>
            <person name="McClure R."/>
            <person name="Beliaev A."/>
            <person name="Bohutskyi P."/>
            <person name="Hill E.A."/>
            <person name="Rabines A."/>
            <person name="Zheng H."/>
            <person name="Allen L.Z."/>
            <person name="Kuo A."/>
            <person name="Grigoriev I.V."/>
            <person name="Allen A.E."/>
            <person name="Hazlebeck D."/>
            <person name="Allen E.E."/>
        </authorList>
    </citation>
    <scope>NUCLEOTIDE SEQUENCE</scope>
    <source>
        <strain evidence="8">Hildebrandi</strain>
    </source>
</reference>
<comment type="similarity">
    <text evidence="2">Belongs to the mitochondrion-specific ribosomal protein mS33 family.</text>
</comment>
<keyword evidence="5" id="KW-0687">Ribonucleoprotein</keyword>
<keyword evidence="3" id="KW-0689">Ribosomal protein</keyword>
<dbReference type="EMBL" id="JAGRRH010000003">
    <property type="protein sequence ID" value="KAG7371867.1"/>
    <property type="molecule type" value="Genomic_DNA"/>
</dbReference>
<accession>A0A9K3M0Z8</accession>
<name>A0A9K3M0Z8_9STRA</name>
<evidence type="ECO:0000256" key="1">
    <source>
        <dbReference type="ARBA" id="ARBA00004173"/>
    </source>
</evidence>
<evidence type="ECO:0000313" key="9">
    <source>
        <dbReference type="Proteomes" id="UP000693970"/>
    </source>
</evidence>
<proteinExistence type="inferred from homology"/>
<dbReference type="OrthoDB" id="44203at2759"/>
<gene>
    <name evidence="8" type="ORF">IV203_018009</name>
</gene>
<evidence type="ECO:0000256" key="7">
    <source>
        <dbReference type="SAM" id="MobiDB-lite"/>
    </source>
</evidence>
<dbReference type="GO" id="GO:0005739">
    <property type="term" value="C:mitochondrion"/>
    <property type="evidence" value="ECO:0007669"/>
    <property type="project" value="UniProtKB-SubCell"/>
</dbReference>
<keyword evidence="9" id="KW-1185">Reference proteome</keyword>
<feature type="region of interest" description="Disordered" evidence="7">
    <location>
        <begin position="90"/>
        <end position="115"/>
    </location>
</feature>
<evidence type="ECO:0000256" key="4">
    <source>
        <dbReference type="ARBA" id="ARBA00023128"/>
    </source>
</evidence>
<keyword evidence="4" id="KW-0496">Mitochondrion</keyword>
<dbReference type="GO" id="GO:1990904">
    <property type="term" value="C:ribonucleoprotein complex"/>
    <property type="evidence" value="ECO:0007669"/>
    <property type="project" value="UniProtKB-KW"/>
</dbReference>
<dbReference type="Pfam" id="PF08293">
    <property type="entry name" value="MRP-S33"/>
    <property type="match status" value="1"/>
</dbReference>
<dbReference type="PANTHER" id="PTHR13362:SF2">
    <property type="entry name" value="SMALL RIBOSOMAL SUBUNIT PROTEIN MS33"/>
    <property type="match status" value="1"/>
</dbReference>
<comment type="caution">
    <text evidence="8">The sequence shown here is derived from an EMBL/GenBank/DDBJ whole genome shotgun (WGS) entry which is preliminary data.</text>
</comment>
<organism evidence="8 9">
    <name type="scientific">Nitzschia inconspicua</name>
    <dbReference type="NCBI Taxonomy" id="303405"/>
    <lineage>
        <taxon>Eukaryota</taxon>
        <taxon>Sar</taxon>
        <taxon>Stramenopiles</taxon>
        <taxon>Ochrophyta</taxon>
        <taxon>Bacillariophyta</taxon>
        <taxon>Bacillariophyceae</taxon>
        <taxon>Bacillariophycidae</taxon>
        <taxon>Bacillariales</taxon>
        <taxon>Bacillariaceae</taxon>
        <taxon>Nitzschia</taxon>
    </lineage>
</organism>
<dbReference type="AlphaFoldDB" id="A0A9K3M0Z8"/>
<dbReference type="InterPro" id="IPR013219">
    <property type="entry name" value="Ribosomal_mS33"/>
</dbReference>
<evidence type="ECO:0000313" key="8">
    <source>
        <dbReference type="EMBL" id="KAG7371867.1"/>
    </source>
</evidence>
<evidence type="ECO:0000256" key="6">
    <source>
        <dbReference type="ARBA" id="ARBA00035132"/>
    </source>
</evidence>
<dbReference type="GO" id="GO:0005840">
    <property type="term" value="C:ribosome"/>
    <property type="evidence" value="ECO:0007669"/>
    <property type="project" value="UniProtKB-KW"/>
</dbReference>
<feature type="compositionally biased region" description="Basic residues" evidence="7">
    <location>
        <begin position="90"/>
        <end position="103"/>
    </location>
</feature>
<comment type="subcellular location">
    <subcellularLocation>
        <location evidence="1">Mitochondrion</location>
    </subcellularLocation>
</comment>
<sequence>MSATAAAATASKNLQRFIQKSHIIQRGAEKARQDIFGHLPQLNLDRTGNKAAKKGFTGPYLEKYYPTSINVFARKVHEGWETEQEEYRRVKLMQRKRKGKGPPKKGAGSRSKKKK</sequence>
<evidence type="ECO:0000256" key="3">
    <source>
        <dbReference type="ARBA" id="ARBA00022980"/>
    </source>
</evidence>
<evidence type="ECO:0000256" key="2">
    <source>
        <dbReference type="ARBA" id="ARBA00008970"/>
    </source>
</evidence>